<proteinExistence type="predicted"/>
<reference evidence="2" key="1">
    <citation type="submission" date="2018-09" db="EMBL/GenBank/DDBJ databases">
        <authorList>
            <person name="Kim I."/>
        </authorList>
    </citation>
    <scope>NUCLEOTIDE SEQUENCE [LARGE SCALE GENOMIC DNA]</scope>
    <source>
        <strain evidence="2">DD4a</strain>
    </source>
</reference>
<protein>
    <submittedName>
        <fullName evidence="1">DUF3467 domain-containing protein</fullName>
    </submittedName>
</protein>
<dbReference type="Proteomes" id="UP000265742">
    <property type="component" value="Unassembled WGS sequence"/>
</dbReference>
<evidence type="ECO:0000313" key="1">
    <source>
        <dbReference type="EMBL" id="RIX30119.1"/>
    </source>
</evidence>
<organism evidence="1 2">
    <name type="scientific">Amnibacterium setariae</name>
    <dbReference type="NCBI Taxonomy" id="2306585"/>
    <lineage>
        <taxon>Bacteria</taxon>
        <taxon>Bacillati</taxon>
        <taxon>Actinomycetota</taxon>
        <taxon>Actinomycetes</taxon>
        <taxon>Micrococcales</taxon>
        <taxon>Microbacteriaceae</taxon>
        <taxon>Amnibacterium</taxon>
    </lineage>
</organism>
<dbReference type="Pfam" id="PF11950">
    <property type="entry name" value="DUF3467"/>
    <property type="match status" value="1"/>
</dbReference>
<dbReference type="AlphaFoldDB" id="A0A3A1U755"/>
<dbReference type="EMBL" id="QXTG01000001">
    <property type="protein sequence ID" value="RIX30119.1"/>
    <property type="molecule type" value="Genomic_DNA"/>
</dbReference>
<name>A0A3A1U755_9MICO</name>
<dbReference type="OrthoDB" id="5189198at2"/>
<dbReference type="InterPro" id="IPR021857">
    <property type="entry name" value="DUF3467"/>
</dbReference>
<dbReference type="RefSeq" id="WP_119480482.1">
    <property type="nucleotide sequence ID" value="NZ_QXTG01000001.1"/>
</dbReference>
<evidence type="ECO:0000313" key="2">
    <source>
        <dbReference type="Proteomes" id="UP000265742"/>
    </source>
</evidence>
<gene>
    <name evidence="1" type="ORF">D1781_01280</name>
</gene>
<sequence>MTDEAGAPPIAVTVPPKQEVGSFADFAGIWHTPNTFVLDFLSLTSPGPQQQLDEDGDVVGAMPARVAARVRVPAEQVFQLIAALQQQADQWLEETGRSEPPESWLPHR</sequence>
<comment type="caution">
    <text evidence="1">The sequence shown here is derived from an EMBL/GenBank/DDBJ whole genome shotgun (WGS) entry which is preliminary data.</text>
</comment>
<accession>A0A3A1U755</accession>
<keyword evidence="2" id="KW-1185">Reference proteome</keyword>